<accession>A0AAV2S8H3</accession>
<keyword evidence="2" id="KW-1185">Reference proteome</keyword>
<feature type="non-terminal residue" evidence="1">
    <location>
        <position position="99"/>
    </location>
</feature>
<protein>
    <submittedName>
        <fullName evidence="1">Uncharacterized protein</fullName>
    </submittedName>
</protein>
<dbReference type="AlphaFoldDB" id="A0AAV2S8H3"/>
<dbReference type="Proteomes" id="UP001497623">
    <property type="component" value="Unassembled WGS sequence"/>
</dbReference>
<dbReference type="EMBL" id="CAXKWB010048790">
    <property type="protein sequence ID" value="CAL4167259.1"/>
    <property type="molecule type" value="Genomic_DNA"/>
</dbReference>
<evidence type="ECO:0000313" key="1">
    <source>
        <dbReference type="EMBL" id="CAL4167259.1"/>
    </source>
</evidence>
<gene>
    <name evidence="1" type="ORF">MNOR_LOCUS33578</name>
</gene>
<evidence type="ECO:0000313" key="2">
    <source>
        <dbReference type="Proteomes" id="UP001497623"/>
    </source>
</evidence>
<organism evidence="1 2">
    <name type="scientific">Meganyctiphanes norvegica</name>
    <name type="common">Northern krill</name>
    <name type="synonym">Thysanopoda norvegica</name>
    <dbReference type="NCBI Taxonomy" id="48144"/>
    <lineage>
        <taxon>Eukaryota</taxon>
        <taxon>Metazoa</taxon>
        <taxon>Ecdysozoa</taxon>
        <taxon>Arthropoda</taxon>
        <taxon>Crustacea</taxon>
        <taxon>Multicrustacea</taxon>
        <taxon>Malacostraca</taxon>
        <taxon>Eumalacostraca</taxon>
        <taxon>Eucarida</taxon>
        <taxon>Euphausiacea</taxon>
        <taxon>Euphausiidae</taxon>
        <taxon>Meganyctiphanes</taxon>
    </lineage>
</organism>
<name>A0AAV2S8H3_MEGNR</name>
<reference evidence="1 2" key="1">
    <citation type="submission" date="2024-05" db="EMBL/GenBank/DDBJ databases">
        <authorList>
            <person name="Wallberg A."/>
        </authorList>
    </citation>
    <scope>NUCLEOTIDE SEQUENCE [LARGE SCALE GENOMIC DNA]</scope>
</reference>
<feature type="non-terminal residue" evidence="1">
    <location>
        <position position="1"/>
    </location>
</feature>
<sequence>DIKKCQESIDDYQKGKYYCVYFHENRYWGRLLKVFSHDDESVATDVELKFLHYKCGFWEFPKNYDIQIIETEFVFMGPTTPAEITKNGFKFNEDEKAFE</sequence>
<proteinExistence type="predicted"/>
<comment type="caution">
    <text evidence="1">The sequence shown here is derived from an EMBL/GenBank/DDBJ whole genome shotgun (WGS) entry which is preliminary data.</text>
</comment>